<evidence type="ECO:0000259" key="2">
    <source>
        <dbReference type="PROSITE" id="PS51819"/>
    </source>
</evidence>
<feature type="domain" description="VOC" evidence="2">
    <location>
        <begin position="167"/>
        <end position="296"/>
    </location>
</feature>
<dbReference type="Proteomes" id="UP000694050">
    <property type="component" value="Unassembled WGS sequence"/>
</dbReference>
<dbReference type="GO" id="GO:0046872">
    <property type="term" value="F:metal ion binding"/>
    <property type="evidence" value="ECO:0007669"/>
    <property type="project" value="UniProtKB-KW"/>
</dbReference>
<dbReference type="PANTHER" id="PTHR43048">
    <property type="entry name" value="METHYLMALONYL-COA EPIMERASE"/>
    <property type="match status" value="1"/>
</dbReference>
<evidence type="ECO:0000256" key="1">
    <source>
        <dbReference type="ARBA" id="ARBA00022723"/>
    </source>
</evidence>
<dbReference type="Pfam" id="PF00903">
    <property type="entry name" value="Glyoxalase"/>
    <property type="match status" value="1"/>
</dbReference>
<dbReference type="GO" id="GO:0046491">
    <property type="term" value="P:L-methylmalonyl-CoA metabolic process"/>
    <property type="evidence" value="ECO:0007669"/>
    <property type="project" value="TreeGrafter"/>
</dbReference>
<proteinExistence type="predicted"/>
<dbReference type="EMBL" id="JAELUQ010000011">
    <property type="protein sequence ID" value="KAG7406687.1"/>
    <property type="molecule type" value="Genomic_DNA"/>
</dbReference>
<evidence type="ECO:0000313" key="3">
    <source>
        <dbReference type="EMBL" id="KAG7406687.1"/>
    </source>
</evidence>
<keyword evidence="1" id="KW-0479">Metal-binding</keyword>
<name>A0A8J5U137_FUSOX</name>
<dbReference type="InterPro" id="IPR037523">
    <property type="entry name" value="VOC_core"/>
</dbReference>
<comment type="caution">
    <text evidence="3">The sequence shown here is derived from an EMBL/GenBank/DDBJ whole genome shotgun (WGS) entry which is preliminary data.</text>
</comment>
<gene>
    <name evidence="3" type="primary">mcpII-0</name>
    <name evidence="3" type="ORF">Forpe1208_v014406</name>
</gene>
<dbReference type="PROSITE" id="PS51819">
    <property type="entry name" value="VOC"/>
    <property type="match status" value="1"/>
</dbReference>
<dbReference type="GO" id="GO:0005739">
    <property type="term" value="C:mitochondrion"/>
    <property type="evidence" value="ECO:0007669"/>
    <property type="project" value="TreeGrafter"/>
</dbReference>
<dbReference type="InterPro" id="IPR051785">
    <property type="entry name" value="MMCE/EMCE_epimerase"/>
</dbReference>
<accession>A0A8J5U137</accession>
<sequence>MTYLQKVTAVRLVSVHYQHPNLEGAGQFLKDFGLTEISREDNLIYFGGFGPDPYVYVAEQASGPKRAFLGGTWAVESAKDLDLAAAHPDASGVQEAAGPGGGIKVTLTDPNGFPITFIYGQTLKATARAQETTRMADNEDPVINLATQKQRQGRFRRFTTGPSPVYKLGHYGYYVPRDKYDQTKEWYTNLMNIVPTDSIYSPETEKETICFMHLDLGKTYTDHHSFFLGASPTAKKAFVHHSSFEVNDMDTEAMGHQWLTDKGYTNCWGIGRHVLGSQIFDYWFDPSGNIVEHYSDGDLVNELTPFTSEPEAPDSIHIWGPSLPLSFITGSAVAD</sequence>
<reference evidence="3" key="1">
    <citation type="submission" date="2021-04" db="EMBL/GenBank/DDBJ databases">
        <title>First draft genome resource for Brassicaceae pathogens Fusarium oxysporum f. sp. raphani and Fusarium oxysporum f. sp. rapae.</title>
        <authorList>
            <person name="Asai S."/>
        </authorList>
    </citation>
    <scope>NUCLEOTIDE SEQUENCE</scope>
    <source>
        <strain evidence="3">Tf1208</strain>
    </source>
</reference>
<protein>
    <submittedName>
        <fullName evidence="3">Metapyrocatechase 2</fullName>
    </submittedName>
</protein>
<evidence type="ECO:0000313" key="4">
    <source>
        <dbReference type="Proteomes" id="UP000694050"/>
    </source>
</evidence>
<dbReference type="AlphaFoldDB" id="A0A8J5U137"/>
<dbReference type="GO" id="GO:0004493">
    <property type="term" value="F:methylmalonyl-CoA epimerase activity"/>
    <property type="evidence" value="ECO:0007669"/>
    <property type="project" value="TreeGrafter"/>
</dbReference>
<dbReference type="PANTHER" id="PTHR43048:SF3">
    <property type="entry name" value="METHYLMALONYL-COA EPIMERASE, MITOCHONDRIAL"/>
    <property type="match status" value="1"/>
</dbReference>
<dbReference type="InterPro" id="IPR004360">
    <property type="entry name" value="Glyas_Fos-R_dOase_dom"/>
</dbReference>
<organism evidence="3 4">
    <name type="scientific">Fusarium oxysporum f. sp. rapae</name>
    <dbReference type="NCBI Taxonomy" id="485398"/>
    <lineage>
        <taxon>Eukaryota</taxon>
        <taxon>Fungi</taxon>
        <taxon>Dikarya</taxon>
        <taxon>Ascomycota</taxon>
        <taxon>Pezizomycotina</taxon>
        <taxon>Sordariomycetes</taxon>
        <taxon>Hypocreomycetidae</taxon>
        <taxon>Hypocreales</taxon>
        <taxon>Nectriaceae</taxon>
        <taxon>Fusarium</taxon>
        <taxon>Fusarium oxysporum species complex</taxon>
    </lineage>
</organism>